<dbReference type="Proteomes" id="UP000075398">
    <property type="component" value="Unassembled WGS sequence"/>
</dbReference>
<gene>
    <name evidence="1" type="ORF">AMQ22_01877</name>
</gene>
<dbReference type="EMBL" id="LNGC01000133">
    <property type="protein sequence ID" value="KYC48342.1"/>
    <property type="molecule type" value="Genomic_DNA"/>
</dbReference>
<reference evidence="1 2" key="1">
    <citation type="journal article" date="2016" name="ISME J.">
        <title>Chasing the elusive Euryarchaeota class WSA2: genomes reveal a uniquely fastidious methyl-reducing methanogen.</title>
        <authorList>
            <person name="Nobu M.K."/>
            <person name="Narihiro T."/>
            <person name="Kuroda K."/>
            <person name="Mei R."/>
            <person name="Liu W.T."/>
        </authorList>
    </citation>
    <scope>NUCLEOTIDE SEQUENCE [LARGE SCALE GENOMIC DNA]</scope>
    <source>
        <strain evidence="1">U1lsi0528_Bin055</strain>
    </source>
</reference>
<organism evidence="1 2">
    <name type="scientific">Candidatus Methanofastidiosum methylothiophilum</name>
    <dbReference type="NCBI Taxonomy" id="1705564"/>
    <lineage>
        <taxon>Archaea</taxon>
        <taxon>Methanobacteriati</taxon>
        <taxon>Methanobacteriota</taxon>
        <taxon>Stenosarchaea group</taxon>
        <taxon>Candidatus Methanofastidiosia</taxon>
        <taxon>Candidatus Methanofastidiosales</taxon>
        <taxon>Candidatus Methanofastidiosaceae</taxon>
        <taxon>Candidatus Methanofastidiosum</taxon>
    </lineage>
</organism>
<name>A0A150ITS9_9EURY</name>
<dbReference type="AlphaFoldDB" id="A0A150ITS9"/>
<accession>A0A150ITS9</accession>
<evidence type="ECO:0000313" key="1">
    <source>
        <dbReference type="EMBL" id="KYC48342.1"/>
    </source>
</evidence>
<comment type="caution">
    <text evidence="1">The sequence shown here is derived from an EMBL/GenBank/DDBJ whole genome shotgun (WGS) entry which is preliminary data.</text>
</comment>
<protein>
    <submittedName>
        <fullName evidence="1">Uncharacterized protein</fullName>
    </submittedName>
</protein>
<evidence type="ECO:0000313" key="2">
    <source>
        <dbReference type="Proteomes" id="UP000075398"/>
    </source>
</evidence>
<proteinExistence type="predicted"/>
<sequence>MNLIINKTIVVPSHTPKTIIEYVVKKPMLLKSGFYQLPTETLDDLVSVIVKKNEKPLNYFGISNLWRNYPCELNEEFSINQDANDILKVDVVNNTANSITIMVNMVLEDIISQIKKDNGVSSLKDVVIGNKSNFLNGDSL</sequence>